<dbReference type="AlphaFoldDB" id="A0A517STC4"/>
<dbReference type="InterPro" id="IPR006311">
    <property type="entry name" value="TAT_signal"/>
</dbReference>
<dbReference type="EMBL" id="CP036272">
    <property type="protein sequence ID" value="QDT59369.1"/>
    <property type="molecule type" value="Genomic_DNA"/>
</dbReference>
<evidence type="ECO:0008006" key="3">
    <source>
        <dbReference type="Google" id="ProtNLM"/>
    </source>
</evidence>
<dbReference type="PROSITE" id="PS51318">
    <property type="entry name" value="TAT"/>
    <property type="match status" value="1"/>
</dbReference>
<dbReference type="Pfam" id="PF07586">
    <property type="entry name" value="HXXSHH"/>
    <property type="match status" value="1"/>
</dbReference>
<protein>
    <recommendedName>
        <fullName evidence="3">DUF1552 domain-containing protein</fullName>
    </recommendedName>
</protein>
<accession>A0A517STC4</accession>
<dbReference type="OrthoDB" id="234723at2"/>
<keyword evidence="2" id="KW-1185">Reference proteome</keyword>
<evidence type="ECO:0000313" key="2">
    <source>
        <dbReference type="Proteomes" id="UP000315003"/>
    </source>
</evidence>
<sequence length="471" mass="51265">MVIHRREFIKTTATGAVTMAMTPAFNHLLAAPASAVELNPDRPPHRFIFIRKSNGNLPQQFALPSFSAEQAKKDKEKQAFEVDLDKHELPQWLGALDGFKDRMTILHGVSMSVSGGGHYSYSGCMGAFKAGRNVLSNIKRATIDFELAKLFPSPFGHVEMSLAVPHGREIRTGIVSGYSAPAAQQRNYCYADPMTAYNELFKSVTNPDAVASDNALLDYLHQKESRRLNGLRGGERLKIDNQVNSLKSTRDRNAKVAGLATRINKHLPGLDPIHAGGGQNATLPQKQAAFTDVIVGALAAGLTNVVTYTIDDLGTKIASLPENQEKTTIHAVGHGGGDPGGRAAFMRNVIKTHHIKQVQTLVTKLMAIPEGTGTLFDNTTIIYLPETGAGHHSPDTEAPMIVMSGKNSKLDLAGRFIRLPFHGTEGHKTLSNWYTTLLNAYGNPIEHYGDQDLTMQRKGLKQTGAIEQFLA</sequence>
<evidence type="ECO:0000313" key="1">
    <source>
        <dbReference type="EMBL" id="QDT59369.1"/>
    </source>
</evidence>
<dbReference type="InterPro" id="IPR011447">
    <property type="entry name" value="DUF1552"/>
</dbReference>
<reference evidence="1 2" key="1">
    <citation type="submission" date="2019-02" db="EMBL/GenBank/DDBJ databases">
        <title>Deep-cultivation of Planctomycetes and their phenomic and genomic characterization uncovers novel biology.</title>
        <authorList>
            <person name="Wiegand S."/>
            <person name="Jogler M."/>
            <person name="Boedeker C."/>
            <person name="Pinto D."/>
            <person name="Vollmers J."/>
            <person name="Rivas-Marin E."/>
            <person name="Kohn T."/>
            <person name="Peeters S.H."/>
            <person name="Heuer A."/>
            <person name="Rast P."/>
            <person name="Oberbeckmann S."/>
            <person name="Bunk B."/>
            <person name="Jeske O."/>
            <person name="Meyerdierks A."/>
            <person name="Storesund J.E."/>
            <person name="Kallscheuer N."/>
            <person name="Luecker S."/>
            <person name="Lage O.M."/>
            <person name="Pohl T."/>
            <person name="Merkel B.J."/>
            <person name="Hornburger P."/>
            <person name="Mueller R.-W."/>
            <person name="Bruemmer F."/>
            <person name="Labrenz M."/>
            <person name="Spormann A.M."/>
            <person name="Op den Camp H."/>
            <person name="Overmann J."/>
            <person name="Amann R."/>
            <person name="Jetten M.S.M."/>
            <person name="Mascher T."/>
            <person name="Medema M.H."/>
            <person name="Devos D.P."/>
            <person name="Kaster A.-K."/>
            <person name="Ovreas L."/>
            <person name="Rohde M."/>
            <person name="Galperin M.Y."/>
            <person name="Jogler C."/>
        </authorList>
    </citation>
    <scope>NUCLEOTIDE SEQUENCE [LARGE SCALE GENOMIC DNA]</scope>
    <source>
        <strain evidence="1 2">SV_7m_r</strain>
    </source>
</reference>
<dbReference type="RefSeq" id="WP_145271205.1">
    <property type="nucleotide sequence ID" value="NZ_CP036272.1"/>
</dbReference>
<organism evidence="1 2">
    <name type="scientific">Stieleria bergensis</name>
    <dbReference type="NCBI Taxonomy" id="2528025"/>
    <lineage>
        <taxon>Bacteria</taxon>
        <taxon>Pseudomonadati</taxon>
        <taxon>Planctomycetota</taxon>
        <taxon>Planctomycetia</taxon>
        <taxon>Pirellulales</taxon>
        <taxon>Pirellulaceae</taxon>
        <taxon>Stieleria</taxon>
    </lineage>
</organism>
<name>A0A517STC4_9BACT</name>
<dbReference type="Proteomes" id="UP000315003">
    <property type="component" value="Chromosome"/>
</dbReference>
<proteinExistence type="predicted"/>
<gene>
    <name evidence="1" type="ORF">SV7mr_18760</name>
</gene>